<organism evidence="2 3">
    <name type="scientific">Schistosoma haematobium</name>
    <name type="common">Blood fluke</name>
    <dbReference type="NCBI Taxonomy" id="6185"/>
    <lineage>
        <taxon>Eukaryota</taxon>
        <taxon>Metazoa</taxon>
        <taxon>Spiralia</taxon>
        <taxon>Lophotrochozoa</taxon>
        <taxon>Platyhelminthes</taxon>
        <taxon>Trematoda</taxon>
        <taxon>Digenea</taxon>
        <taxon>Strigeidida</taxon>
        <taxon>Schistosomatoidea</taxon>
        <taxon>Schistosomatidae</taxon>
        <taxon>Schistosoma</taxon>
    </lineage>
</organism>
<reference evidence="2" key="2">
    <citation type="journal article" date="2019" name="Gigascience">
        <title>High-quality Schistosoma haematobium genome achieved by single-molecule and long-range sequencing.</title>
        <authorList>
            <person name="Stroehlein A.J."/>
            <person name="Korhonen P.K."/>
            <person name="Chong T.M."/>
            <person name="Lim Y.L."/>
            <person name="Chan K.G."/>
            <person name="Webster B."/>
            <person name="Rollinson D."/>
            <person name="Brindley P.J."/>
            <person name="Gasser R.B."/>
            <person name="Young N.D."/>
        </authorList>
    </citation>
    <scope>NUCLEOTIDE SEQUENCE</scope>
</reference>
<evidence type="ECO:0000256" key="1">
    <source>
        <dbReference type="SAM" id="Coils"/>
    </source>
</evidence>
<evidence type="ECO:0000313" key="2">
    <source>
        <dbReference type="EMBL" id="KAH9578495.1"/>
    </source>
</evidence>
<proteinExistence type="predicted"/>
<dbReference type="AlphaFoldDB" id="A0A922LD33"/>
<comment type="caution">
    <text evidence="2">The sequence shown here is derived from an EMBL/GenBank/DDBJ whole genome shotgun (WGS) entry which is preliminary data.</text>
</comment>
<reference evidence="2" key="3">
    <citation type="submission" date="2021-06" db="EMBL/GenBank/DDBJ databases">
        <title>Chromosome-level genome assembly for S. haematobium.</title>
        <authorList>
            <person name="Stroehlein A.J."/>
        </authorList>
    </citation>
    <scope>NUCLEOTIDE SEQUENCE</scope>
</reference>
<feature type="coiled-coil region" evidence="1">
    <location>
        <begin position="67"/>
        <end position="101"/>
    </location>
</feature>
<dbReference type="CTD" id="75578236"/>
<keyword evidence="3" id="KW-1185">Reference proteome</keyword>
<reference evidence="2" key="4">
    <citation type="journal article" date="2022" name="PLoS Pathog.">
        <title>Chromosome-level genome of Schistosoma haematobium underpins genome-wide explorations of molecular variation.</title>
        <authorList>
            <person name="Stroehlein A.J."/>
            <person name="Korhonen P.K."/>
            <person name="Lee V.V."/>
            <person name="Ralph S.A."/>
            <person name="Mentink-Kane M."/>
            <person name="You H."/>
            <person name="McManus D.P."/>
            <person name="Tchuente L.T."/>
            <person name="Stothard J.R."/>
            <person name="Kaur P."/>
            <person name="Dudchenko O."/>
            <person name="Aiden E.L."/>
            <person name="Yang B."/>
            <person name="Yang H."/>
            <person name="Emery A.M."/>
            <person name="Webster B.L."/>
            <person name="Brindley P.J."/>
            <person name="Rollinson D."/>
            <person name="Chang B.C.H."/>
            <person name="Gasser R.B."/>
            <person name="Young N.D."/>
        </authorList>
    </citation>
    <scope>NUCLEOTIDE SEQUENCE</scope>
</reference>
<keyword evidence="1" id="KW-0175">Coiled coil</keyword>
<sequence length="224" mass="26371">MQFDESEGVSKQLQSKTNRQDDPVLLKIALEQARKAQSASEFEVVRLKAEYVNVMPKSRYDALWEENNKIKNDYDMKIKENEELNESLELLKNQLNEVMKQRDQSVITVQQLQRVSTPRPEWNEVGRKLPGGLTRWLEETASMSSQEKMHFLVNQVTARNSENIKFNLNAYIKAHERDYLNFVNKPVHLTHTHTKILIYNKFFLNIGLKRIVNYTLHGYKSKIF</sequence>
<name>A0A922LD33_SCHHA</name>
<dbReference type="RefSeq" id="XP_051063980.1">
    <property type="nucleotide sequence ID" value="XM_051219105.1"/>
</dbReference>
<reference evidence="2" key="1">
    <citation type="journal article" date="2012" name="Nat. Genet.">
        <title>Whole-genome sequence of Schistosoma haematobium.</title>
        <authorList>
            <person name="Young N.D."/>
            <person name="Jex A.R."/>
            <person name="Li B."/>
            <person name="Liu S."/>
            <person name="Yang L."/>
            <person name="Xiong Z."/>
            <person name="Li Y."/>
            <person name="Cantacessi C."/>
            <person name="Hall R.S."/>
            <person name="Xu X."/>
            <person name="Chen F."/>
            <person name="Wu X."/>
            <person name="Zerlotini A."/>
            <person name="Oliveira G."/>
            <person name="Hofmann A."/>
            <person name="Zhang G."/>
            <person name="Fang X."/>
            <person name="Kang Y."/>
            <person name="Campbell B.E."/>
            <person name="Loukas A."/>
            <person name="Ranganathan S."/>
            <person name="Rollinson D."/>
            <person name="Rinaldi G."/>
            <person name="Brindley P.J."/>
            <person name="Yang H."/>
            <person name="Wang J."/>
            <person name="Wang J."/>
            <person name="Gasser R.B."/>
        </authorList>
    </citation>
    <scope>NUCLEOTIDE SEQUENCE</scope>
</reference>
<dbReference type="Proteomes" id="UP000471633">
    <property type="component" value="Unassembled WGS sequence"/>
</dbReference>
<gene>
    <name evidence="2" type="primary">TSNAXIP1_2</name>
    <name evidence="2" type="ORF">MS3_00010708</name>
</gene>
<dbReference type="KEGG" id="shx:MS3_00010708"/>
<dbReference type="GeneID" id="75578236"/>
<evidence type="ECO:0000313" key="3">
    <source>
        <dbReference type="Proteomes" id="UP000471633"/>
    </source>
</evidence>
<protein>
    <submittedName>
        <fullName evidence="2">Translin-associated factor X-interacting protein 1</fullName>
    </submittedName>
</protein>
<dbReference type="EMBL" id="AMPZ03000108">
    <property type="protein sequence ID" value="KAH9578495.1"/>
    <property type="molecule type" value="Genomic_DNA"/>
</dbReference>
<accession>A0A922LD33</accession>